<sequence length="106" mass="12089">MNKDSSVSLLIVLAPILIFAVLNAYYLAQEKRFRKNYNDFVKDILGEVQEENGTELQFNSDLVSKLFRLSPEDDLKIYYLQACRSSSLLAFYGGLIVIVFLVNCIV</sequence>
<keyword evidence="3" id="KW-1185">Reference proteome</keyword>
<reference evidence="2 3" key="1">
    <citation type="submission" date="2021-03" db="EMBL/GenBank/DDBJ databases">
        <title>Oceanisphaera sp. nov., isolated from the intestine.</title>
        <authorList>
            <person name="Zhao L.-H."/>
            <person name="Shi L.-F."/>
        </authorList>
    </citation>
    <scope>NUCLEOTIDE SEQUENCE [LARGE SCALE GENOMIC DNA]</scope>
    <source>
        <strain evidence="2 3">DM8</strain>
    </source>
</reference>
<feature type="transmembrane region" description="Helical" evidence="1">
    <location>
        <begin position="86"/>
        <end position="105"/>
    </location>
</feature>
<keyword evidence="1" id="KW-0472">Membrane</keyword>
<evidence type="ECO:0000313" key="2">
    <source>
        <dbReference type="EMBL" id="MBO1519724.1"/>
    </source>
</evidence>
<name>A0ABS3NGK9_9GAMM</name>
<evidence type="ECO:0000256" key="1">
    <source>
        <dbReference type="SAM" id="Phobius"/>
    </source>
</evidence>
<evidence type="ECO:0000313" key="3">
    <source>
        <dbReference type="Proteomes" id="UP000664882"/>
    </source>
</evidence>
<comment type="caution">
    <text evidence="2">The sequence shown here is derived from an EMBL/GenBank/DDBJ whole genome shotgun (WGS) entry which is preliminary data.</text>
</comment>
<dbReference type="Proteomes" id="UP000664882">
    <property type="component" value="Unassembled WGS sequence"/>
</dbReference>
<proteinExistence type="predicted"/>
<organism evidence="2 3">
    <name type="scientific">Oceanisphaera pacifica</name>
    <dbReference type="NCBI Taxonomy" id="2818389"/>
    <lineage>
        <taxon>Bacteria</taxon>
        <taxon>Pseudomonadati</taxon>
        <taxon>Pseudomonadota</taxon>
        <taxon>Gammaproteobacteria</taxon>
        <taxon>Aeromonadales</taxon>
        <taxon>Aeromonadaceae</taxon>
        <taxon>Oceanisphaera</taxon>
    </lineage>
</organism>
<protein>
    <submittedName>
        <fullName evidence="2">Uncharacterized protein</fullName>
    </submittedName>
</protein>
<feature type="transmembrane region" description="Helical" evidence="1">
    <location>
        <begin position="6"/>
        <end position="28"/>
    </location>
</feature>
<keyword evidence="1" id="KW-0812">Transmembrane</keyword>
<gene>
    <name evidence="2" type="ORF">J3U76_08795</name>
</gene>
<accession>A0ABS3NGK9</accession>
<dbReference type="RefSeq" id="WP_208005605.1">
    <property type="nucleotide sequence ID" value="NZ_JAGDFX010000009.1"/>
</dbReference>
<keyword evidence="1" id="KW-1133">Transmembrane helix</keyword>
<dbReference type="EMBL" id="JAGDFX010000009">
    <property type="protein sequence ID" value="MBO1519724.1"/>
    <property type="molecule type" value="Genomic_DNA"/>
</dbReference>